<evidence type="ECO:0000256" key="1">
    <source>
        <dbReference type="SAM" id="MobiDB-lite"/>
    </source>
</evidence>
<dbReference type="OrthoDB" id="2342176at2759"/>
<evidence type="ECO:0000313" key="4">
    <source>
        <dbReference type="Proteomes" id="UP000187283"/>
    </source>
</evidence>
<gene>
    <name evidence="3" type="ORF">AYI70_g9670</name>
</gene>
<feature type="region of interest" description="Disordered" evidence="1">
    <location>
        <begin position="227"/>
        <end position="335"/>
    </location>
</feature>
<dbReference type="AlphaFoldDB" id="A0A1R1XA58"/>
<feature type="compositionally biased region" description="Polar residues" evidence="1">
    <location>
        <begin position="282"/>
        <end position="294"/>
    </location>
</feature>
<keyword evidence="4" id="KW-1185">Reference proteome</keyword>
<organism evidence="3 4">
    <name type="scientific">Smittium culicis</name>
    <dbReference type="NCBI Taxonomy" id="133412"/>
    <lineage>
        <taxon>Eukaryota</taxon>
        <taxon>Fungi</taxon>
        <taxon>Fungi incertae sedis</taxon>
        <taxon>Zoopagomycota</taxon>
        <taxon>Kickxellomycotina</taxon>
        <taxon>Harpellomycetes</taxon>
        <taxon>Harpellales</taxon>
        <taxon>Legeriomycetaceae</taxon>
        <taxon>Smittium</taxon>
    </lineage>
</organism>
<dbReference type="Proteomes" id="UP000187283">
    <property type="component" value="Unassembled WGS sequence"/>
</dbReference>
<sequence length="387" mass="41020">MIYAILCLFFAGLTYAHMAMIDPCTNFTPNGPNCPALPAGASYDYNLKTPIGTNDAISAPLCKNTGKRNAPVATWTAGQTVSASFEAGGAAHGGGHCQFSLSYDGGKTFVVVYEQLRYCFFDGPSSSNSASVLNYKFTLPESVPASNSVVFAWSWVNAVGNREFYMNCADVAINSNSNSFSGKQMVIANYGPGNPVIPEFNGNYETGIELYNNSPVITVYGNGVTSNNNNNSQNSSSLPVTMVDTSSDADVDSEYESFFGSDDQDDSSEDGVKAGIVDPVSIDNTNNNVITPTPDNNSNDSNVNSNVNDGTPNNTDPSPNNSDNNGGTSDNGGPQGSCVSGYMQCGPDGSNSFFKCNNQVWVKFNNPPGVSCANDGNYISFSYMKRK</sequence>
<dbReference type="EMBL" id="LSSN01004435">
    <property type="protein sequence ID" value="OMJ11520.1"/>
    <property type="molecule type" value="Genomic_DNA"/>
</dbReference>
<feature type="compositionally biased region" description="Low complexity" evidence="1">
    <location>
        <begin position="227"/>
        <end position="237"/>
    </location>
</feature>
<accession>A0A1R1XA58</accession>
<protein>
    <recommendedName>
        <fullName evidence="5">Chitin-binding type-4 domain-containing protein</fullName>
    </recommendedName>
</protein>
<comment type="caution">
    <text evidence="3">The sequence shown here is derived from an EMBL/GenBank/DDBJ whole genome shotgun (WGS) entry which is preliminary data.</text>
</comment>
<feature type="compositionally biased region" description="Low complexity" evidence="1">
    <location>
        <begin position="295"/>
        <end position="328"/>
    </location>
</feature>
<dbReference type="PANTHER" id="PTHR36182:SF1">
    <property type="entry name" value="PROTEIN, PUTATIVE (AFU_ORTHOLOGUE AFUA_6G10930)-RELATED"/>
    <property type="match status" value="1"/>
</dbReference>
<dbReference type="PANTHER" id="PTHR36182">
    <property type="entry name" value="PROTEIN, PUTATIVE (AFU_ORTHOLOGUE AFUA_6G10930)-RELATED"/>
    <property type="match status" value="1"/>
</dbReference>
<feature type="signal peptide" evidence="2">
    <location>
        <begin position="1"/>
        <end position="16"/>
    </location>
</feature>
<reference evidence="3 4" key="1">
    <citation type="submission" date="2017-01" db="EMBL/GenBank/DDBJ databases">
        <authorList>
            <person name="Mah S.A."/>
            <person name="Swanson W.J."/>
            <person name="Moy G.W."/>
            <person name="Vacquier V.D."/>
        </authorList>
    </citation>
    <scope>NUCLEOTIDE SEQUENCE [LARGE SCALE GENOMIC DNA]</scope>
    <source>
        <strain evidence="3 4">GSMNP</strain>
    </source>
</reference>
<name>A0A1R1XA58_9FUNG</name>
<dbReference type="Gene3D" id="2.70.50.70">
    <property type="match status" value="1"/>
</dbReference>
<evidence type="ECO:0008006" key="5">
    <source>
        <dbReference type="Google" id="ProtNLM"/>
    </source>
</evidence>
<feature type="chain" id="PRO_5012729238" description="Chitin-binding type-4 domain-containing protein" evidence="2">
    <location>
        <begin position="17"/>
        <end position="387"/>
    </location>
</feature>
<keyword evidence="2" id="KW-0732">Signal</keyword>
<evidence type="ECO:0000313" key="3">
    <source>
        <dbReference type="EMBL" id="OMJ11520.1"/>
    </source>
</evidence>
<proteinExistence type="predicted"/>
<evidence type="ECO:0000256" key="2">
    <source>
        <dbReference type="SAM" id="SignalP"/>
    </source>
</evidence>
<dbReference type="STRING" id="133412.A0A1R1XA58"/>